<reference evidence="2" key="1">
    <citation type="submission" date="2023-03" db="EMBL/GenBank/DDBJ databases">
        <authorList>
            <person name="Julca I."/>
        </authorList>
    </citation>
    <scope>NUCLEOTIDE SEQUENCE</scope>
</reference>
<keyword evidence="1" id="KW-0472">Membrane</keyword>
<keyword evidence="1" id="KW-0812">Transmembrane</keyword>
<feature type="transmembrane region" description="Helical" evidence="1">
    <location>
        <begin position="69"/>
        <end position="89"/>
    </location>
</feature>
<keyword evidence="1" id="KW-1133">Transmembrane helix</keyword>
<name>A0AAV1D3U6_OLDCO</name>
<accession>A0AAV1D3U6</accession>
<protein>
    <submittedName>
        <fullName evidence="2">OLC1v1000447C2</fullName>
    </submittedName>
</protein>
<dbReference type="Proteomes" id="UP001161247">
    <property type="component" value="Chromosome 4"/>
</dbReference>
<evidence type="ECO:0000256" key="1">
    <source>
        <dbReference type="SAM" id="Phobius"/>
    </source>
</evidence>
<evidence type="ECO:0000313" key="2">
    <source>
        <dbReference type="EMBL" id="CAI9102213.1"/>
    </source>
</evidence>
<evidence type="ECO:0000313" key="3">
    <source>
        <dbReference type="Proteomes" id="UP001161247"/>
    </source>
</evidence>
<feature type="transmembrane region" description="Helical" evidence="1">
    <location>
        <begin position="109"/>
        <end position="131"/>
    </location>
</feature>
<dbReference type="AlphaFoldDB" id="A0AAV1D3U6"/>
<organism evidence="2 3">
    <name type="scientific">Oldenlandia corymbosa var. corymbosa</name>
    <dbReference type="NCBI Taxonomy" id="529605"/>
    <lineage>
        <taxon>Eukaryota</taxon>
        <taxon>Viridiplantae</taxon>
        <taxon>Streptophyta</taxon>
        <taxon>Embryophyta</taxon>
        <taxon>Tracheophyta</taxon>
        <taxon>Spermatophyta</taxon>
        <taxon>Magnoliopsida</taxon>
        <taxon>eudicotyledons</taxon>
        <taxon>Gunneridae</taxon>
        <taxon>Pentapetalae</taxon>
        <taxon>asterids</taxon>
        <taxon>lamiids</taxon>
        <taxon>Gentianales</taxon>
        <taxon>Rubiaceae</taxon>
        <taxon>Rubioideae</taxon>
        <taxon>Spermacoceae</taxon>
        <taxon>Hedyotis-Oldenlandia complex</taxon>
        <taxon>Oldenlandia</taxon>
    </lineage>
</organism>
<feature type="transmembrane region" description="Helical" evidence="1">
    <location>
        <begin position="295"/>
        <end position="319"/>
    </location>
</feature>
<sequence length="426" mass="47649">MGSQEEEQLRRVSPLSSDQSSIVELREKYHKELENLTLTMQPRKTIKFFILAVLQSIQQPLVYIVANRIWFALTVFLALGIGVYIRRVFQPDEKLVLELYNYLQFGTWWLALGVASSIGLGSGLHTFVLYLGPHLALFTMKSVQCGRVDIKRALYDTIQFSRGPSWLDRDCSTYGPPVYSSAGSRVPLSSILPQVQLEAILWGIGTALGELPPYFISRAAYISGRKLEVMEDVSMSAEEDSGIIATHLNQMKKWLISHSQHLNFLTILVLASVPNPLFDLAGIMCGQLGIPFWKFFIATVIGKAIIKTHIQTCFIISVCNNQLLDLIENKLLWALSLVPGVSSILPGIITKIHFVRENYMAPSSLSASNVKGRKWNISLASFWNTVVLLILLNFLVKIINGTAQGHLKQQHDKELAQLESTSESDS</sequence>
<feature type="transmembrane region" description="Helical" evidence="1">
    <location>
        <begin position="375"/>
        <end position="396"/>
    </location>
</feature>
<gene>
    <name evidence="2" type="ORF">OLC1_LOCUS11603</name>
</gene>
<dbReference type="EMBL" id="OX459121">
    <property type="protein sequence ID" value="CAI9102213.1"/>
    <property type="molecule type" value="Genomic_DNA"/>
</dbReference>
<keyword evidence="3" id="KW-1185">Reference proteome</keyword>
<proteinExistence type="predicted"/>
<feature type="transmembrane region" description="Helical" evidence="1">
    <location>
        <begin position="262"/>
        <end position="283"/>
    </location>
</feature>
<feature type="transmembrane region" description="Helical" evidence="1">
    <location>
        <begin position="331"/>
        <end position="355"/>
    </location>
</feature>